<dbReference type="SUPFAM" id="SSF53335">
    <property type="entry name" value="S-adenosyl-L-methionine-dependent methyltransferases"/>
    <property type="match status" value="1"/>
</dbReference>
<dbReference type="AlphaFoldDB" id="A0A1M5WV47"/>
<proteinExistence type="predicted"/>
<dbReference type="GO" id="GO:0008276">
    <property type="term" value="F:protein methyltransferase activity"/>
    <property type="evidence" value="ECO:0007669"/>
    <property type="project" value="TreeGrafter"/>
</dbReference>
<evidence type="ECO:0000313" key="4">
    <source>
        <dbReference type="Proteomes" id="UP000184526"/>
    </source>
</evidence>
<keyword evidence="2 3" id="KW-0808">Transferase</keyword>
<dbReference type="InterPro" id="IPR029063">
    <property type="entry name" value="SAM-dependent_MTases_sf"/>
</dbReference>
<dbReference type="Proteomes" id="UP000184526">
    <property type="component" value="Unassembled WGS sequence"/>
</dbReference>
<organism evidence="3 4">
    <name type="scientific">Clostridium collagenovorans DSM 3089</name>
    <dbReference type="NCBI Taxonomy" id="1121306"/>
    <lineage>
        <taxon>Bacteria</taxon>
        <taxon>Bacillati</taxon>
        <taxon>Bacillota</taxon>
        <taxon>Clostridia</taxon>
        <taxon>Eubacteriales</taxon>
        <taxon>Clostridiaceae</taxon>
        <taxon>Clostridium</taxon>
    </lineage>
</organism>
<dbReference type="Pfam" id="PF06325">
    <property type="entry name" value="PrmA"/>
    <property type="match status" value="1"/>
</dbReference>
<dbReference type="GO" id="GO:0005840">
    <property type="term" value="C:ribosome"/>
    <property type="evidence" value="ECO:0007669"/>
    <property type="project" value="UniProtKB-KW"/>
</dbReference>
<evidence type="ECO:0000256" key="1">
    <source>
        <dbReference type="ARBA" id="ARBA00022603"/>
    </source>
</evidence>
<accession>A0A1M5WV47</accession>
<dbReference type="InterPro" id="IPR050078">
    <property type="entry name" value="Ribosomal_L11_MeTrfase_PrmA"/>
</dbReference>
<dbReference type="STRING" id="1121306.SAMN02745196_01885"/>
<name>A0A1M5WV47_9CLOT</name>
<dbReference type="CDD" id="cd02440">
    <property type="entry name" value="AdoMet_MTases"/>
    <property type="match status" value="1"/>
</dbReference>
<dbReference type="Gene3D" id="3.40.50.150">
    <property type="entry name" value="Vaccinia Virus protein VP39"/>
    <property type="match status" value="1"/>
</dbReference>
<dbReference type="GO" id="GO:0032259">
    <property type="term" value="P:methylation"/>
    <property type="evidence" value="ECO:0007669"/>
    <property type="project" value="UniProtKB-KW"/>
</dbReference>
<gene>
    <name evidence="3" type="ORF">SAMN02745196_01885</name>
</gene>
<keyword evidence="1 3" id="KW-0489">Methyltransferase</keyword>
<evidence type="ECO:0000256" key="2">
    <source>
        <dbReference type="ARBA" id="ARBA00022679"/>
    </source>
</evidence>
<protein>
    <submittedName>
        <fullName evidence="3">[LSU ribosomal protein L11P]-lysine N-methyltransferase</fullName>
    </submittedName>
</protein>
<keyword evidence="4" id="KW-1185">Reference proteome</keyword>
<dbReference type="PANTHER" id="PTHR43648">
    <property type="entry name" value="ELECTRON TRANSFER FLAVOPROTEIN BETA SUBUNIT LYSINE METHYLTRANSFERASE"/>
    <property type="match status" value="1"/>
</dbReference>
<reference evidence="3 4" key="1">
    <citation type="submission" date="2016-11" db="EMBL/GenBank/DDBJ databases">
        <authorList>
            <person name="Jaros S."/>
            <person name="Januszkiewicz K."/>
            <person name="Wedrychowicz H."/>
        </authorList>
    </citation>
    <scope>NUCLEOTIDE SEQUENCE [LARGE SCALE GENOMIC DNA]</scope>
    <source>
        <strain evidence="3 4">DSM 3089</strain>
    </source>
</reference>
<dbReference type="PANTHER" id="PTHR43648:SF1">
    <property type="entry name" value="ELECTRON TRANSFER FLAVOPROTEIN BETA SUBUNIT LYSINE METHYLTRANSFERASE"/>
    <property type="match status" value="1"/>
</dbReference>
<sequence>MYKLTFKYPLKDAETATEKLYIKDIYNVFYESPLTITTDDNGYGFYENIEELIDYNVIIESDDLNEVNSCINTIKETLLIDSIYSEKVEVQSFENEFEPLDLNNGWIFADPEYNVEDKKKINFIPQGAFGTGLHETTQDCLRYILSQDFTNLTGLDIGAGSGILSLAAAAKNAKLVTAVDIRDVTEEIMFNASLNNFNNIEVKVGNLLEENLLEKTYDFIVINIGGDETIMFMDFITNHLNPKGKLLVSGLVEWSFDKVKSNIESYGFTLDYKVQSAEWCTATFLK</sequence>
<keyword evidence="3" id="KW-0687">Ribonucleoprotein</keyword>
<evidence type="ECO:0000313" key="3">
    <source>
        <dbReference type="EMBL" id="SHH91262.1"/>
    </source>
</evidence>
<dbReference type="RefSeq" id="WP_072831766.1">
    <property type="nucleotide sequence ID" value="NZ_FQXP01000006.1"/>
</dbReference>
<dbReference type="EMBL" id="FQXP01000006">
    <property type="protein sequence ID" value="SHH91262.1"/>
    <property type="molecule type" value="Genomic_DNA"/>
</dbReference>
<keyword evidence="3" id="KW-0689">Ribosomal protein</keyword>
<dbReference type="OrthoDB" id="1888493at2"/>